<sequence>MTELRSPLASSLAPSRRTVLRGSVAAGALGAAAAAATGSAIAEETPVTTTGATESQDLAPAETGLEWLVVDHHVHSLYSHDAKYTMEMIMDKAEEFGVDVIAFTEHSNWGHANEGGVWEANRLIRKARDERKLMVFQGIEWYIPAAEHCTVLVAPGINEARVLRTFELEFDGKLNGWEKPALDSKEEKFQQKKAVEAIAWLGQQKGEGFIDDAIVIANHPSRYCIDSPLELRAWHDADRDIYLGMEGAPGAQGSAFGLNRDPKFQRGEYENSRRKDSSPHYPDEAFRTRGGFDYLTSVVGGMWDSLLSEGRRYWITSNSDFHLKTHDTYRVGDYPKGDGWEEGASLGNFNRAGRRPVPVNTNEAQGGSDYWPGQFSRTHVGATGRSYEAVMEAMRAGRIWIEHGHLISGLEVVLFAKDDSVEPVTLGGTLKVKAGTELGLRVSVTPTTKENSAGILPELAHIDLIRGLITGEVEDVNTTTAPHTKVVDRKETAGHGLEEFTVEFDLGAVEENGYIRLRGSDGKRSGVGPMGADVDPAGPIPHGGENGAGSPWIDTWMYTNPIFFEVE</sequence>
<feature type="domain" description="Polymerase/histidinol phosphatase N-terminal" evidence="1">
    <location>
        <begin position="70"/>
        <end position="145"/>
    </location>
</feature>
<dbReference type="InterPro" id="IPR006311">
    <property type="entry name" value="TAT_signal"/>
</dbReference>
<dbReference type="SUPFAM" id="SSF89550">
    <property type="entry name" value="PHP domain-like"/>
    <property type="match status" value="1"/>
</dbReference>
<dbReference type="KEGG" id="dva:DAD186_00690"/>
<dbReference type="CDD" id="cd07432">
    <property type="entry name" value="PHP_HisPPase"/>
    <property type="match status" value="1"/>
</dbReference>
<dbReference type="Pfam" id="PF02811">
    <property type="entry name" value="PHP"/>
    <property type="match status" value="1"/>
</dbReference>
<dbReference type="PATRIC" id="fig|1630135.4.peg.71"/>
<dbReference type="InterPro" id="IPR052018">
    <property type="entry name" value="PHP_domain"/>
</dbReference>
<dbReference type="Proteomes" id="UP000092596">
    <property type="component" value="Chromosome"/>
</dbReference>
<name>A0A1B0ZF99_9MICO</name>
<dbReference type="STRING" id="1630135.DAD186_00690"/>
<dbReference type="PROSITE" id="PS51318">
    <property type="entry name" value="TAT"/>
    <property type="match status" value="1"/>
</dbReference>
<dbReference type="PANTHER" id="PTHR42924">
    <property type="entry name" value="EXONUCLEASE"/>
    <property type="match status" value="1"/>
</dbReference>
<evidence type="ECO:0000313" key="2">
    <source>
        <dbReference type="EMBL" id="ANP26628.1"/>
    </source>
</evidence>
<dbReference type="SMART" id="SM00481">
    <property type="entry name" value="POLIIIAc"/>
    <property type="match status" value="1"/>
</dbReference>
<accession>A0A1B0ZF99</accession>
<dbReference type="EMBL" id="CP012117">
    <property type="protein sequence ID" value="ANP26628.1"/>
    <property type="molecule type" value="Genomic_DNA"/>
</dbReference>
<proteinExistence type="predicted"/>
<evidence type="ECO:0000313" key="3">
    <source>
        <dbReference type="Proteomes" id="UP000092596"/>
    </source>
</evidence>
<dbReference type="InterPro" id="IPR004013">
    <property type="entry name" value="PHP_dom"/>
</dbReference>
<dbReference type="GO" id="GO:0035312">
    <property type="term" value="F:5'-3' DNA exonuclease activity"/>
    <property type="evidence" value="ECO:0007669"/>
    <property type="project" value="TreeGrafter"/>
</dbReference>
<dbReference type="AlphaFoldDB" id="A0A1B0ZF99"/>
<gene>
    <name evidence="2" type="ORF">DAD186_00690</name>
</gene>
<dbReference type="InterPro" id="IPR003141">
    <property type="entry name" value="Pol/His_phosphatase_N"/>
</dbReference>
<dbReference type="PANTHER" id="PTHR42924:SF11">
    <property type="entry name" value="POLYMERASE_HISTIDINOL PHOSPHATASE N-TERMINAL DOMAIN-CONTAINING PROTEIN"/>
    <property type="match status" value="1"/>
</dbReference>
<dbReference type="GO" id="GO:0004534">
    <property type="term" value="F:5'-3' RNA exonuclease activity"/>
    <property type="evidence" value="ECO:0007669"/>
    <property type="project" value="TreeGrafter"/>
</dbReference>
<protein>
    <recommendedName>
        <fullName evidence="1">Polymerase/histidinol phosphatase N-terminal domain-containing protein</fullName>
    </recommendedName>
</protein>
<dbReference type="Gene3D" id="3.20.20.140">
    <property type="entry name" value="Metal-dependent hydrolases"/>
    <property type="match status" value="1"/>
</dbReference>
<dbReference type="InterPro" id="IPR016195">
    <property type="entry name" value="Pol/histidinol_Pase-like"/>
</dbReference>
<organism evidence="2 3">
    <name type="scientific">Dermabacter vaginalis</name>
    <dbReference type="NCBI Taxonomy" id="1630135"/>
    <lineage>
        <taxon>Bacteria</taxon>
        <taxon>Bacillati</taxon>
        <taxon>Actinomycetota</taxon>
        <taxon>Actinomycetes</taxon>
        <taxon>Micrococcales</taxon>
        <taxon>Dermabacteraceae</taxon>
        <taxon>Dermabacter</taxon>
    </lineage>
</organism>
<dbReference type="RefSeq" id="WP_065247030.1">
    <property type="nucleotide sequence ID" value="NZ_CP012117.1"/>
</dbReference>
<reference evidence="2 3" key="1">
    <citation type="submission" date="2015-06" db="EMBL/GenBank/DDBJ databases">
        <title>Investigation of pathophysiology for high-risk pregnancy and development of treatment modality based on it.</title>
        <authorList>
            <person name="Kim B.-C."/>
            <person name="Lim S."/>
        </authorList>
    </citation>
    <scope>NUCLEOTIDE SEQUENCE [LARGE SCALE GENOMIC DNA]</scope>
    <source>
        <strain evidence="2 3">AD1-86</strain>
    </source>
</reference>
<evidence type="ECO:0000259" key="1">
    <source>
        <dbReference type="SMART" id="SM00481"/>
    </source>
</evidence>